<dbReference type="Proteomes" id="UP001596956">
    <property type="component" value="Unassembled WGS sequence"/>
</dbReference>
<keyword evidence="3" id="KW-1185">Reference proteome</keyword>
<feature type="non-terminal residue" evidence="2">
    <location>
        <position position="81"/>
    </location>
</feature>
<feature type="region of interest" description="Disordered" evidence="1">
    <location>
        <begin position="61"/>
        <end position="81"/>
    </location>
</feature>
<organism evidence="2 3">
    <name type="scientific">Streptomonospora algeriensis</name>
    <dbReference type="NCBI Taxonomy" id="995084"/>
    <lineage>
        <taxon>Bacteria</taxon>
        <taxon>Bacillati</taxon>
        <taxon>Actinomycetota</taxon>
        <taxon>Actinomycetes</taxon>
        <taxon>Streptosporangiales</taxon>
        <taxon>Nocardiopsidaceae</taxon>
        <taxon>Streptomonospora</taxon>
    </lineage>
</organism>
<proteinExistence type="predicted"/>
<evidence type="ECO:0008006" key="4">
    <source>
        <dbReference type="Google" id="ProtNLM"/>
    </source>
</evidence>
<dbReference type="EMBL" id="JBHTHR010000266">
    <property type="protein sequence ID" value="MFD0801652.1"/>
    <property type="molecule type" value="Genomic_DNA"/>
</dbReference>
<comment type="caution">
    <text evidence="2">The sequence shown here is derived from an EMBL/GenBank/DDBJ whole genome shotgun (WGS) entry which is preliminary data.</text>
</comment>
<sequence length="81" mass="9675">MTRKHTTDEDLVTRLQEQVRVAKSIQSIPELGLLDDAETNPEMLHRRTALSRRRQVARLKRRHRSELREQRRAEWDAAMDD</sequence>
<evidence type="ECO:0000313" key="2">
    <source>
        <dbReference type="EMBL" id="MFD0801652.1"/>
    </source>
</evidence>
<gene>
    <name evidence="2" type="ORF">ACFQZU_10030</name>
</gene>
<reference evidence="3" key="1">
    <citation type="journal article" date="2019" name="Int. J. Syst. Evol. Microbiol.">
        <title>The Global Catalogue of Microorganisms (GCM) 10K type strain sequencing project: providing services to taxonomists for standard genome sequencing and annotation.</title>
        <authorList>
            <consortium name="The Broad Institute Genomics Platform"/>
            <consortium name="The Broad Institute Genome Sequencing Center for Infectious Disease"/>
            <person name="Wu L."/>
            <person name="Ma J."/>
        </authorList>
    </citation>
    <scope>NUCLEOTIDE SEQUENCE [LARGE SCALE GENOMIC DNA]</scope>
    <source>
        <strain evidence="3">CCUG 63369</strain>
    </source>
</reference>
<protein>
    <recommendedName>
        <fullName evidence="4">50S ribosomal protein L29</fullName>
    </recommendedName>
</protein>
<feature type="compositionally biased region" description="Basic and acidic residues" evidence="1">
    <location>
        <begin position="66"/>
        <end position="75"/>
    </location>
</feature>
<name>A0ABW3BE81_9ACTN</name>
<evidence type="ECO:0000256" key="1">
    <source>
        <dbReference type="SAM" id="MobiDB-lite"/>
    </source>
</evidence>
<evidence type="ECO:0000313" key="3">
    <source>
        <dbReference type="Proteomes" id="UP001596956"/>
    </source>
</evidence>
<accession>A0ABW3BE81</accession>